<evidence type="ECO:0000313" key="1">
    <source>
        <dbReference type="EMBL" id="AXA36620.1"/>
    </source>
</evidence>
<accession>A0A2Z4Y614</accession>
<name>A0A2Z4Y614_SUMC1</name>
<gene>
    <name evidence="1" type="ORF">BRCON_1843</name>
</gene>
<proteinExistence type="predicted"/>
<sequence>MVLFLFLMEIKQVEKLSLQRLVRLSLNGSSPSFLQRNVIARDSIYCASKRLFLFLRKRHAKSARGRGQTSAAPQELRLTRATKKASAAYSAFLLSEREKPNRLSACDAGVEVLRVPAPKTRSVHHELPFNAT</sequence>
<dbReference type="AlphaFoldDB" id="A0A2Z4Y614"/>
<dbReference type="KEGG" id="schv:BRCON_1843"/>
<reference evidence="1 2" key="1">
    <citation type="submission" date="2018-05" db="EMBL/GenBank/DDBJ databases">
        <title>A metagenomic window into the 2 km-deep terrestrial subsurface aquifer revealed taxonomically and functionally diverse microbial community comprising novel uncultured bacterial lineages.</title>
        <authorList>
            <person name="Kadnikov V.V."/>
            <person name="Mardanov A.V."/>
            <person name="Beletsky A.V."/>
            <person name="Banks D."/>
            <person name="Pimenov N.V."/>
            <person name="Frank Y.A."/>
            <person name="Karnachuk O.V."/>
            <person name="Ravin N.V."/>
        </authorList>
    </citation>
    <scope>NUCLEOTIDE SEQUENCE [LARGE SCALE GENOMIC DNA]</scope>
    <source>
        <strain evidence="1">BY</strain>
    </source>
</reference>
<evidence type="ECO:0000313" key="2">
    <source>
        <dbReference type="Proteomes" id="UP000262583"/>
    </source>
</evidence>
<dbReference type="Proteomes" id="UP000262583">
    <property type="component" value="Chromosome"/>
</dbReference>
<dbReference type="EMBL" id="CP030759">
    <property type="protein sequence ID" value="AXA36620.1"/>
    <property type="molecule type" value="Genomic_DNA"/>
</dbReference>
<protein>
    <submittedName>
        <fullName evidence="1">Uncharacterized protein</fullName>
    </submittedName>
</protein>
<organism evidence="1 2">
    <name type="scientific">Sumerlaea chitinivorans</name>
    <dbReference type="NCBI Taxonomy" id="2250252"/>
    <lineage>
        <taxon>Bacteria</taxon>
        <taxon>Candidatus Sumerlaeota</taxon>
        <taxon>Candidatus Sumerlaeia</taxon>
        <taxon>Candidatus Sumerlaeales</taxon>
        <taxon>Candidatus Sumerlaeaceae</taxon>
        <taxon>Candidatus Sumerlaea</taxon>
    </lineage>
</organism>